<dbReference type="GO" id="GO:0008610">
    <property type="term" value="P:lipid biosynthetic process"/>
    <property type="evidence" value="ECO:0007669"/>
    <property type="project" value="InterPro"/>
</dbReference>
<evidence type="ECO:0000256" key="2">
    <source>
        <dbReference type="ARBA" id="ARBA00022603"/>
    </source>
</evidence>
<evidence type="ECO:0000256" key="1">
    <source>
        <dbReference type="ARBA" id="ARBA00010815"/>
    </source>
</evidence>
<dbReference type="GO" id="GO:0008168">
    <property type="term" value="F:methyltransferase activity"/>
    <property type="evidence" value="ECO:0007669"/>
    <property type="project" value="UniProtKB-KW"/>
</dbReference>
<dbReference type="InterPro" id="IPR003333">
    <property type="entry name" value="CMAS"/>
</dbReference>
<dbReference type="InterPro" id="IPR050723">
    <property type="entry name" value="CFA/CMAS"/>
</dbReference>
<reference evidence="7 8" key="1">
    <citation type="submission" date="2020-10" db="EMBL/GenBank/DDBJ databases">
        <title>Connecting structure to function with the recovery of over 1000 high-quality activated sludge metagenome-assembled genomes encoding full-length rRNA genes using long-read sequencing.</title>
        <authorList>
            <person name="Singleton C.M."/>
            <person name="Petriglieri F."/>
            <person name="Kristensen J.M."/>
            <person name="Kirkegaard R.H."/>
            <person name="Michaelsen T.Y."/>
            <person name="Andersen M.H."/>
            <person name="Karst S.M."/>
            <person name="Dueholm M.S."/>
            <person name="Nielsen P.H."/>
            <person name="Albertsen M."/>
        </authorList>
    </citation>
    <scope>NUCLEOTIDE SEQUENCE [LARGE SCALE GENOMIC DNA]</scope>
    <source>
        <strain evidence="7">OdNE_18-Q3-R46-58_MAXAC.008</strain>
    </source>
</reference>
<evidence type="ECO:0000256" key="5">
    <source>
        <dbReference type="ARBA" id="ARBA00023098"/>
    </source>
</evidence>
<dbReference type="PANTHER" id="PTHR43667:SF2">
    <property type="entry name" value="FATTY ACID C-METHYL TRANSFERASE"/>
    <property type="match status" value="1"/>
</dbReference>
<dbReference type="SUPFAM" id="SSF53335">
    <property type="entry name" value="S-adenosyl-L-methionine-dependent methyltransferases"/>
    <property type="match status" value="1"/>
</dbReference>
<dbReference type="PANTHER" id="PTHR43667">
    <property type="entry name" value="CYCLOPROPANE-FATTY-ACYL-PHOSPHOLIPID SYNTHASE"/>
    <property type="match status" value="1"/>
</dbReference>
<keyword evidence="2 7" id="KW-0489">Methyltransferase</keyword>
<dbReference type="GO" id="GO:0032259">
    <property type="term" value="P:methylation"/>
    <property type="evidence" value="ECO:0007669"/>
    <property type="project" value="UniProtKB-KW"/>
</dbReference>
<evidence type="ECO:0000256" key="3">
    <source>
        <dbReference type="ARBA" id="ARBA00022679"/>
    </source>
</evidence>
<accession>A0A936F283</accession>
<evidence type="ECO:0000256" key="4">
    <source>
        <dbReference type="ARBA" id="ARBA00022691"/>
    </source>
</evidence>
<dbReference type="Proteomes" id="UP000709959">
    <property type="component" value="Unassembled WGS sequence"/>
</dbReference>
<dbReference type="PIRSF" id="PIRSF003085">
    <property type="entry name" value="CMAS"/>
    <property type="match status" value="1"/>
</dbReference>
<keyword evidence="3" id="KW-0808">Transferase</keyword>
<sequence>MDQARAGVHPSRSCDLTDPAPTFAQRILLKGLAGIRAGRLDLEWAGGAQTFGDPEAELRARVRIRDLRAFQAGLLQGEVGLGEAFMAGWWETDDLVAVVRIAVRNMAAFDQGGGWLASLGKAANRLLHRRRRNHVEGSRRNIGHHYDLGNDFYRLWLDPSLAYSCAYFETPGQGLEAAQVAKFERICQKLQLTGDDHLLEIGTGWGGFALHAAKTRGCRVTTTTISRQQFQYARDLFQREGMADRIDLRLEDYRHLEGEYDKAVSIEMFEAVGLAYYDAYFRAVDRLLRPGGRFLLQTITMNEQHFPSYIRQSDWIQKHIFPGAELASVSRMVASVGRCTTMSLHHLEDIGLHYAHTLHAWREAFRARLDEVRGQGFDETFIRMWDYYLAYCEGAFAERHIGDAQLLLAKPDGGSTHFNEPW</sequence>
<protein>
    <submittedName>
        <fullName evidence="7">Class I SAM-dependent methyltransferase</fullName>
    </submittedName>
</protein>
<evidence type="ECO:0000256" key="6">
    <source>
        <dbReference type="PIRSR" id="PIRSR003085-1"/>
    </source>
</evidence>
<organism evidence="7 8">
    <name type="scientific">Candidatus Geothrix odensensis</name>
    <dbReference type="NCBI Taxonomy" id="2954440"/>
    <lineage>
        <taxon>Bacteria</taxon>
        <taxon>Pseudomonadati</taxon>
        <taxon>Acidobacteriota</taxon>
        <taxon>Holophagae</taxon>
        <taxon>Holophagales</taxon>
        <taxon>Holophagaceae</taxon>
        <taxon>Geothrix</taxon>
    </lineage>
</organism>
<proteinExistence type="inferred from homology"/>
<dbReference type="Gene3D" id="3.40.50.150">
    <property type="entry name" value="Vaccinia Virus protein VP39"/>
    <property type="match status" value="1"/>
</dbReference>
<dbReference type="EMBL" id="JADKCH010000009">
    <property type="protein sequence ID" value="MBK8572789.1"/>
    <property type="molecule type" value="Genomic_DNA"/>
</dbReference>
<comment type="similarity">
    <text evidence="1">Belongs to the CFA/CMAS family.</text>
</comment>
<evidence type="ECO:0000313" key="7">
    <source>
        <dbReference type="EMBL" id="MBK8572789.1"/>
    </source>
</evidence>
<dbReference type="Pfam" id="PF02353">
    <property type="entry name" value="CMAS"/>
    <property type="match status" value="1"/>
</dbReference>
<comment type="caution">
    <text evidence="7">The sequence shown here is derived from an EMBL/GenBank/DDBJ whole genome shotgun (WGS) entry which is preliminary data.</text>
</comment>
<feature type="active site" evidence="6">
    <location>
        <position position="392"/>
    </location>
</feature>
<dbReference type="AlphaFoldDB" id="A0A936F283"/>
<name>A0A936F283_9BACT</name>
<dbReference type="InterPro" id="IPR029063">
    <property type="entry name" value="SAM-dependent_MTases_sf"/>
</dbReference>
<evidence type="ECO:0000313" key="8">
    <source>
        <dbReference type="Proteomes" id="UP000709959"/>
    </source>
</evidence>
<keyword evidence="4" id="KW-0949">S-adenosyl-L-methionine</keyword>
<dbReference type="CDD" id="cd02440">
    <property type="entry name" value="AdoMet_MTases"/>
    <property type="match status" value="1"/>
</dbReference>
<keyword evidence="5" id="KW-0443">Lipid metabolism</keyword>
<gene>
    <name evidence="7" type="ORF">IPN91_09130</name>
</gene>